<evidence type="ECO:0000313" key="10">
    <source>
        <dbReference type="Proteomes" id="UP001341840"/>
    </source>
</evidence>
<dbReference type="Pfam" id="PF00931">
    <property type="entry name" value="NB-ARC"/>
    <property type="match status" value="1"/>
</dbReference>
<dbReference type="InterPro" id="IPR044974">
    <property type="entry name" value="Disease_R_plants"/>
</dbReference>
<dbReference type="InterPro" id="IPR045344">
    <property type="entry name" value="C-JID"/>
</dbReference>
<protein>
    <recommendedName>
        <fullName evidence="1">ADP-ribosyl cyclase/cyclic ADP-ribose hydrolase</fullName>
        <ecNumber evidence="1">3.2.2.6</ecNumber>
    </recommendedName>
</protein>
<dbReference type="InterPro" id="IPR003591">
    <property type="entry name" value="Leu-rich_rpt_typical-subtyp"/>
</dbReference>
<dbReference type="InterPro" id="IPR002182">
    <property type="entry name" value="NB-ARC"/>
</dbReference>
<proteinExistence type="predicted"/>
<dbReference type="Gene3D" id="3.40.50.300">
    <property type="entry name" value="P-loop containing nucleotide triphosphate hydrolases"/>
    <property type="match status" value="1"/>
</dbReference>
<dbReference type="PANTHER" id="PTHR11017">
    <property type="entry name" value="LEUCINE-RICH REPEAT-CONTAINING PROTEIN"/>
    <property type="match status" value="1"/>
</dbReference>
<evidence type="ECO:0000313" key="9">
    <source>
        <dbReference type="EMBL" id="MED6204487.1"/>
    </source>
</evidence>
<dbReference type="Proteomes" id="UP001341840">
    <property type="component" value="Unassembled WGS sequence"/>
</dbReference>
<dbReference type="InterPro" id="IPR036390">
    <property type="entry name" value="WH_DNA-bd_sf"/>
</dbReference>
<keyword evidence="6" id="KW-0520">NAD</keyword>
<keyword evidence="10" id="KW-1185">Reference proteome</keyword>
<dbReference type="PRINTS" id="PR00364">
    <property type="entry name" value="DISEASERSIST"/>
</dbReference>
<evidence type="ECO:0000256" key="2">
    <source>
        <dbReference type="ARBA" id="ARBA00022614"/>
    </source>
</evidence>
<evidence type="ECO:0000256" key="7">
    <source>
        <dbReference type="ARBA" id="ARBA00047304"/>
    </source>
</evidence>
<evidence type="ECO:0000256" key="5">
    <source>
        <dbReference type="ARBA" id="ARBA00022821"/>
    </source>
</evidence>
<accession>A0ABU6Y398</accession>
<dbReference type="EC" id="3.2.2.6" evidence="1"/>
<evidence type="ECO:0000259" key="8">
    <source>
        <dbReference type="PROSITE" id="PS50104"/>
    </source>
</evidence>
<dbReference type="Gene3D" id="3.80.10.10">
    <property type="entry name" value="Ribonuclease Inhibitor"/>
    <property type="match status" value="3"/>
</dbReference>
<evidence type="ECO:0000256" key="6">
    <source>
        <dbReference type="ARBA" id="ARBA00023027"/>
    </source>
</evidence>
<keyword evidence="3" id="KW-0677">Repeat</keyword>
<dbReference type="Pfam" id="PF01582">
    <property type="entry name" value="TIR"/>
    <property type="match status" value="1"/>
</dbReference>
<dbReference type="SUPFAM" id="SSF52200">
    <property type="entry name" value="Toll/Interleukin receptor TIR domain"/>
    <property type="match status" value="1"/>
</dbReference>
<keyword evidence="2" id="KW-0433">Leucine-rich repeat</keyword>
<dbReference type="Pfam" id="PF23282">
    <property type="entry name" value="WHD_ROQ1"/>
    <property type="match status" value="1"/>
</dbReference>
<feature type="domain" description="TIR" evidence="8">
    <location>
        <begin position="5"/>
        <end position="170"/>
    </location>
</feature>
<reference evidence="9 10" key="1">
    <citation type="journal article" date="2023" name="Plants (Basel)">
        <title>Bridging the Gap: Combining Genomics and Transcriptomics Approaches to Understand Stylosanthes scabra, an Orphan Legume from the Brazilian Caatinga.</title>
        <authorList>
            <person name="Ferreira-Neto J.R.C."/>
            <person name="da Silva M.D."/>
            <person name="Binneck E."/>
            <person name="de Melo N.F."/>
            <person name="da Silva R.H."/>
            <person name="de Melo A.L.T.M."/>
            <person name="Pandolfi V."/>
            <person name="Bustamante F.O."/>
            <person name="Brasileiro-Vidal A.C."/>
            <person name="Benko-Iseppon A.M."/>
        </authorList>
    </citation>
    <scope>NUCLEOTIDE SEQUENCE [LARGE SCALE GENOMIC DNA]</scope>
    <source>
        <tissue evidence="9">Leaves</tissue>
    </source>
</reference>
<dbReference type="EMBL" id="JASCZI010241677">
    <property type="protein sequence ID" value="MED6204487.1"/>
    <property type="molecule type" value="Genomic_DNA"/>
</dbReference>
<dbReference type="SMART" id="SM00369">
    <property type="entry name" value="LRR_TYP"/>
    <property type="match status" value="4"/>
</dbReference>
<dbReference type="InterPro" id="IPR027417">
    <property type="entry name" value="P-loop_NTPase"/>
</dbReference>
<organism evidence="9 10">
    <name type="scientific">Stylosanthes scabra</name>
    <dbReference type="NCBI Taxonomy" id="79078"/>
    <lineage>
        <taxon>Eukaryota</taxon>
        <taxon>Viridiplantae</taxon>
        <taxon>Streptophyta</taxon>
        <taxon>Embryophyta</taxon>
        <taxon>Tracheophyta</taxon>
        <taxon>Spermatophyta</taxon>
        <taxon>Magnoliopsida</taxon>
        <taxon>eudicotyledons</taxon>
        <taxon>Gunneridae</taxon>
        <taxon>Pentapetalae</taxon>
        <taxon>rosids</taxon>
        <taxon>fabids</taxon>
        <taxon>Fabales</taxon>
        <taxon>Fabaceae</taxon>
        <taxon>Papilionoideae</taxon>
        <taxon>50 kb inversion clade</taxon>
        <taxon>dalbergioids sensu lato</taxon>
        <taxon>Dalbergieae</taxon>
        <taxon>Pterocarpus clade</taxon>
        <taxon>Stylosanthes</taxon>
    </lineage>
</organism>
<dbReference type="InterPro" id="IPR058192">
    <property type="entry name" value="WHD_ROQ1-like"/>
</dbReference>
<dbReference type="Gene3D" id="1.10.8.430">
    <property type="entry name" value="Helical domain of apoptotic protease-activating factors"/>
    <property type="match status" value="1"/>
</dbReference>
<dbReference type="Gene3D" id="3.40.50.10140">
    <property type="entry name" value="Toll/interleukin-1 receptor homology (TIR) domain"/>
    <property type="match status" value="1"/>
</dbReference>
<keyword evidence="5" id="KW-0611">Plant defense</keyword>
<dbReference type="PANTHER" id="PTHR11017:SF568">
    <property type="entry name" value="ADP-RIBOSYL CYCLASE_CYCLIC ADP-RIBOSE HYDROLASE"/>
    <property type="match status" value="1"/>
</dbReference>
<dbReference type="InterPro" id="IPR000157">
    <property type="entry name" value="TIR_dom"/>
</dbReference>
<dbReference type="PROSITE" id="PS50104">
    <property type="entry name" value="TIR"/>
    <property type="match status" value="1"/>
</dbReference>
<sequence length="1177" mass="132674">MLWNRKHDVFLSFRGEDTSNGFTTHLYSALCAKGIKTYMHGMLAAADDGVVQEKHAIQESNIYVIIFSQHYAYSARCLDQLTHILDCKHRYGRDVIPVFYNMDPSIVRNQTGTYADAFVMHQQPFGDQVQTWKLALTQLAESSPTHSNINSARPDYILVEEIVQHIWRRLKRNYSTDYQGLVGIQDHVAQIQSLLHLELETVRIIGICGIGGIGKTTIAGALYHELSSQFSFSTFALSVQQQIESHGMQHTQSKYIAELLEEKMAADNLGLSVLTEKLKVAKVLLILDDMNNSAQIRDLIGGHGSFGPGSRIIVTSRDLQTLKNAGVDEIYETKEMSFQDSLQLFSLNAFKQKNPIENYVSLSSKVLNYANGIPLALKVLGSMLHGSTEGEWECLLQKLEKIPNPEMYNLLKLSYDGLNEEQKDMFLDIACFYKGGHDVNTVKQAFDSCGFNAATGLRVLSDRGLISVLRGELMMHDLIQEMGQEIVRNQYAGEPGKHSRLWKHDDIYHVLRENKKLPNLKRLDLSGSKNLVQVPDLCHCPNIEEIILSHCKSLVRVYSSGFLNKLNCVWLNGCTELRNLNLPSNILSKSSGIIVLDDCSNLELFSMSITSKDVVLHGCSRSRSIESLFRNSLPGDMIRCTMGRRGGSLFERFSDTFDPIGDAAPNLGDEPKNNIHLLNLKVLREGSPSSLFPSLSELCWLDLSYCESLTSLPINLFKLKWLRKLYLCGCSHLEKLPEIEEDTENLMVLILDGSGIQELPSSLQNLVALEELSLHGCRSLVFIPSSIGCLSKLRMLDLTYCESLESLPSSIFNLKLTKLDLHGCSMLKTLSEIMEPAESFAQLNLAKTAIKEIPSSLTYLVGLQNLQLNLCKDLEFLPNSIGNLNLLSKLDFSSCEKLSELPSDIGNLSSLKELYLHESSIVELPESIAHLSSLKSLDLSDCKRLEYIPGLPPCLEHFVAFDCPAVRRVSSSGFDTKVPSDYKEGIFKFHLTNSQELNQSSESNIAGDAWQRMLDTAYRSVLYCFPGSAVPHWFPNRCKGHSVTLKQSSLNWCSDSKFTGFALCVVFGLEGMHDEECKYSVFSYRFTYECDDGIPVVPSNDQLRYYFNWRGRHRFIVHDHTFIWKSYLDSHTISHMLSHNAHSFSFQICNYDVGRSWQNYRPRFNIKECGISPLYSN</sequence>
<evidence type="ECO:0000256" key="3">
    <source>
        <dbReference type="ARBA" id="ARBA00022737"/>
    </source>
</evidence>
<name>A0ABU6Y398_9FABA</name>
<dbReference type="InterPro" id="IPR032675">
    <property type="entry name" value="LRR_dom_sf"/>
</dbReference>
<dbReference type="SUPFAM" id="SSF52058">
    <property type="entry name" value="L domain-like"/>
    <property type="match status" value="2"/>
</dbReference>
<dbReference type="SUPFAM" id="SSF46785">
    <property type="entry name" value="Winged helix' DNA-binding domain"/>
    <property type="match status" value="1"/>
</dbReference>
<evidence type="ECO:0000256" key="1">
    <source>
        <dbReference type="ARBA" id="ARBA00011982"/>
    </source>
</evidence>
<evidence type="ECO:0000256" key="4">
    <source>
        <dbReference type="ARBA" id="ARBA00022801"/>
    </source>
</evidence>
<dbReference type="InterPro" id="IPR042197">
    <property type="entry name" value="Apaf_helical"/>
</dbReference>
<keyword evidence="4" id="KW-0378">Hydrolase</keyword>
<dbReference type="InterPro" id="IPR035897">
    <property type="entry name" value="Toll_tir_struct_dom_sf"/>
</dbReference>
<dbReference type="Pfam" id="PF20160">
    <property type="entry name" value="C-JID"/>
    <property type="match status" value="1"/>
</dbReference>
<comment type="caution">
    <text evidence="9">The sequence shown here is derived from an EMBL/GenBank/DDBJ whole genome shotgun (WGS) entry which is preliminary data.</text>
</comment>
<dbReference type="SUPFAM" id="SSF52540">
    <property type="entry name" value="P-loop containing nucleoside triphosphate hydrolases"/>
    <property type="match status" value="1"/>
</dbReference>
<dbReference type="SMART" id="SM00255">
    <property type="entry name" value="TIR"/>
    <property type="match status" value="1"/>
</dbReference>
<comment type="catalytic activity">
    <reaction evidence="7">
        <text>NAD(+) + H2O = ADP-D-ribose + nicotinamide + H(+)</text>
        <dbReference type="Rhea" id="RHEA:16301"/>
        <dbReference type="ChEBI" id="CHEBI:15377"/>
        <dbReference type="ChEBI" id="CHEBI:15378"/>
        <dbReference type="ChEBI" id="CHEBI:17154"/>
        <dbReference type="ChEBI" id="CHEBI:57540"/>
        <dbReference type="ChEBI" id="CHEBI:57967"/>
        <dbReference type="EC" id="3.2.2.6"/>
    </reaction>
    <physiologicalReaction direction="left-to-right" evidence="7">
        <dbReference type="Rhea" id="RHEA:16302"/>
    </physiologicalReaction>
</comment>
<gene>
    <name evidence="9" type="ORF">PIB30_009492</name>
</gene>